<dbReference type="InterPro" id="IPR029058">
    <property type="entry name" value="AB_hydrolase_fold"/>
</dbReference>
<dbReference type="Proteomes" id="UP000069940">
    <property type="component" value="Unassembled WGS sequence"/>
</dbReference>
<dbReference type="PANTHER" id="PTHR20908:SF1">
    <property type="entry name" value="LD15586P"/>
    <property type="match status" value="1"/>
</dbReference>
<evidence type="ECO:0008006" key="3">
    <source>
        <dbReference type="Google" id="ProtNLM"/>
    </source>
</evidence>
<sequence length="366" mass="41614">MLHVSYRLISRGLLRPNTFGYRNQCLKLQTSSSNQFSGIVQLTGNYRPNKSTEQQNNAAGTVSVIVETHRRRRGPIVMSSRNGSSKPTLATIRVSSLTKNMHFYSATKRNWDKDSKSLRLNEQLDRPLVLILAWLQATEKHLRKYAEFYVEQGFEVLVAHISPWQLMWPVHGTQAVAGDIVKFLRNNDLERGIVLHGFSVGGYLWGECLVKIHEDEANKGVMEKIKGQIWDSAADITEIPVGVPHAVLPKNPTLQSALRGYITYHLKLFHEEATQYYEKCNKLYFNEPAHCPALLLVSKTDPVGTEAANRRLMATWESIGIKTTMKCWDRSPHVGHFHKHRDEYIEQLLSHLSSLNIAGYSPKAKL</sequence>
<dbReference type="Pfam" id="PF05705">
    <property type="entry name" value="DUF829"/>
    <property type="match status" value="1"/>
</dbReference>
<reference evidence="1" key="2">
    <citation type="submission" date="2025-05" db="UniProtKB">
        <authorList>
            <consortium name="EnsemblMetazoa"/>
        </authorList>
    </citation>
    <scope>IDENTIFICATION</scope>
    <source>
        <strain evidence="1">Foshan</strain>
    </source>
</reference>
<dbReference type="InterPro" id="IPR008547">
    <property type="entry name" value="DUF829_TMEM53"/>
</dbReference>
<protein>
    <recommendedName>
        <fullName evidence="3">Secreted protein</fullName>
    </recommendedName>
</protein>
<proteinExistence type="predicted"/>
<reference evidence="2" key="1">
    <citation type="journal article" date="2015" name="Proc. Natl. Acad. Sci. U.S.A.">
        <title>Genome sequence of the Asian Tiger mosquito, Aedes albopictus, reveals insights into its biology, genetics, and evolution.</title>
        <authorList>
            <person name="Chen X.G."/>
            <person name="Jiang X."/>
            <person name="Gu J."/>
            <person name="Xu M."/>
            <person name="Wu Y."/>
            <person name="Deng Y."/>
            <person name="Zhang C."/>
            <person name="Bonizzoni M."/>
            <person name="Dermauw W."/>
            <person name="Vontas J."/>
            <person name="Armbruster P."/>
            <person name="Huang X."/>
            <person name="Yang Y."/>
            <person name="Zhang H."/>
            <person name="He W."/>
            <person name="Peng H."/>
            <person name="Liu Y."/>
            <person name="Wu K."/>
            <person name="Chen J."/>
            <person name="Lirakis M."/>
            <person name="Topalis P."/>
            <person name="Van Leeuwen T."/>
            <person name="Hall A.B."/>
            <person name="Jiang X."/>
            <person name="Thorpe C."/>
            <person name="Mueller R.L."/>
            <person name="Sun C."/>
            <person name="Waterhouse R.M."/>
            <person name="Yan G."/>
            <person name="Tu Z.J."/>
            <person name="Fang X."/>
            <person name="James A.A."/>
        </authorList>
    </citation>
    <scope>NUCLEOTIDE SEQUENCE [LARGE SCALE GENOMIC DNA]</scope>
    <source>
        <strain evidence="2">Foshan</strain>
    </source>
</reference>
<dbReference type="Gene3D" id="3.40.50.1820">
    <property type="entry name" value="alpha/beta hydrolase"/>
    <property type="match status" value="1"/>
</dbReference>
<dbReference type="SUPFAM" id="SSF53474">
    <property type="entry name" value="alpha/beta-Hydrolases"/>
    <property type="match status" value="1"/>
</dbReference>
<dbReference type="PANTHER" id="PTHR20908">
    <property type="entry name" value="LD15586P"/>
    <property type="match status" value="1"/>
</dbReference>
<dbReference type="EnsemblMetazoa" id="AALFPA23_018169.R26690">
    <property type="protein sequence ID" value="AALFPA23_018169.P26690"/>
    <property type="gene ID" value="AALFPA23_018169"/>
</dbReference>
<organism evidence="1 2">
    <name type="scientific">Aedes albopictus</name>
    <name type="common">Asian tiger mosquito</name>
    <name type="synonym">Stegomyia albopicta</name>
    <dbReference type="NCBI Taxonomy" id="7160"/>
    <lineage>
        <taxon>Eukaryota</taxon>
        <taxon>Metazoa</taxon>
        <taxon>Ecdysozoa</taxon>
        <taxon>Arthropoda</taxon>
        <taxon>Hexapoda</taxon>
        <taxon>Insecta</taxon>
        <taxon>Pterygota</taxon>
        <taxon>Neoptera</taxon>
        <taxon>Endopterygota</taxon>
        <taxon>Diptera</taxon>
        <taxon>Nematocera</taxon>
        <taxon>Culicoidea</taxon>
        <taxon>Culicidae</taxon>
        <taxon>Culicinae</taxon>
        <taxon>Aedini</taxon>
        <taxon>Aedes</taxon>
        <taxon>Stegomyia</taxon>
    </lineage>
</organism>
<evidence type="ECO:0000313" key="1">
    <source>
        <dbReference type="EnsemblMetazoa" id="AALFPA23_018169.P26690"/>
    </source>
</evidence>
<name>A0ABM1ZGC0_AEDAL</name>
<evidence type="ECO:0000313" key="2">
    <source>
        <dbReference type="Proteomes" id="UP000069940"/>
    </source>
</evidence>
<accession>A0ABM1ZGC0</accession>
<keyword evidence="2" id="KW-1185">Reference proteome</keyword>
<dbReference type="RefSeq" id="XP_062698341.1">
    <property type="nucleotide sequence ID" value="XM_062842357.1"/>
</dbReference>
<dbReference type="GeneID" id="115257525"/>